<evidence type="ECO:0000313" key="3">
    <source>
        <dbReference type="Proteomes" id="UP000283433"/>
    </source>
</evidence>
<name>A0A419S7A8_9SPHI</name>
<dbReference type="AlphaFoldDB" id="A0A419S7A8"/>
<dbReference type="Proteomes" id="UP000283433">
    <property type="component" value="Unassembled WGS sequence"/>
</dbReference>
<dbReference type="EMBL" id="MBTA01000012">
    <property type="protein sequence ID" value="RKD17218.1"/>
    <property type="molecule type" value="Genomic_DNA"/>
</dbReference>
<feature type="signal peptide" evidence="1">
    <location>
        <begin position="1"/>
        <end position="21"/>
    </location>
</feature>
<protein>
    <recommendedName>
        <fullName evidence="4">Porin</fullName>
    </recommendedName>
</protein>
<organism evidence="2 3">
    <name type="scientific">Pelobium manganitolerans</name>
    <dbReference type="NCBI Taxonomy" id="1842495"/>
    <lineage>
        <taxon>Bacteria</taxon>
        <taxon>Pseudomonadati</taxon>
        <taxon>Bacteroidota</taxon>
        <taxon>Sphingobacteriia</taxon>
        <taxon>Sphingobacteriales</taxon>
        <taxon>Sphingobacteriaceae</taxon>
        <taxon>Pelobium</taxon>
    </lineage>
</organism>
<comment type="caution">
    <text evidence="2">The sequence shown here is derived from an EMBL/GenBank/DDBJ whole genome shotgun (WGS) entry which is preliminary data.</text>
</comment>
<evidence type="ECO:0000313" key="2">
    <source>
        <dbReference type="EMBL" id="RKD17218.1"/>
    </source>
</evidence>
<reference evidence="2 3" key="1">
    <citation type="submission" date="2016-07" db="EMBL/GenBank/DDBJ databases">
        <title>Genome of Pelobium manganitolerans.</title>
        <authorList>
            <person name="Wu S."/>
            <person name="Wang G."/>
        </authorList>
    </citation>
    <scope>NUCLEOTIDE SEQUENCE [LARGE SCALE GENOMIC DNA]</scope>
    <source>
        <strain evidence="2 3">YS-25</strain>
    </source>
</reference>
<keyword evidence="3" id="KW-1185">Reference proteome</keyword>
<evidence type="ECO:0000256" key="1">
    <source>
        <dbReference type="SAM" id="SignalP"/>
    </source>
</evidence>
<gene>
    <name evidence="2" type="ORF">BCY91_03505</name>
</gene>
<evidence type="ECO:0008006" key="4">
    <source>
        <dbReference type="Google" id="ProtNLM"/>
    </source>
</evidence>
<accession>A0A419S7A8</accession>
<dbReference type="OrthoDB" id="1016806at2"/>
<sequence>MKKNIFLLFLFACAMFKTASAQQLEGAINFHGFVDNREYAKSSRYSPTYFGARFSPEVGILVDSAHRFRIGVNILKQFGSKDFADKISPVIYYQYQKQKHNFFIGAFPRLNLIDDYPIALLSDTLNYFRPNIEGMFYQYKTANFKQNLWIDWTGKQTATDRETFLFGFSGKYQPGLFYLSHYAYMFHNALSANSPPNQHLEDNGAVELLLGLDFSKKTFLDSLTISAGPLVTIERTRNVTGIQTPAGLITYLYAAYKQFAVKNTFYKGEGHHLINGDMFYSAKQYDRLDVSWKPIKYKNIEGGFVFSSHFLNGVIDSQQAFSLRYALSGSKNLDKKR</sequence>
<keyword evidence="1" id="KW-0732">Signal</keyword>
<feature type="chain" id="PRO_5019251379" description="Porin" evidence="1">
    <location>
        <begin position="22"/>
        <end position="337"/>
    </location>
</feature>
<proteinExistence type="predicted"/>
<dbReference type="RefSeq" id="WP_120181411.1">
    <property type="nucleotide sequence ID" value="NZ_MBTA01000012.1"/>
</dbReference>